<proteinExistence type="inferred from homology"/>
<evidence type="ECO:0000256" key="4">
    <source>
        <dbReference type="PIRSR" id="PIRSR000460-1"/>
    </source>
</evidence>
<dbReference type="GO" id="GO:0005975">
    <property type="term" value="P:carbohydrate metabolic process"/>
    <property type="evidence" value="ECO:0007669"/>
    <property type="project" value="InterPro"/>
</dbReference>
<dbReference type="NCBIfam" id="TIGR02094">
    <property type="entry name" value="more_P_ylases"/>
    <property type="match status" value="1"/>
</dbReference>
<dbReference type="InterPro" id="IPR011834">
    <property type="entry name" value="Agluc_phsphrylas"/>
</dbReference>
<dbReference type="GO" id="GO:0008184">
    <property type="term" value="F:glycogen phosphorylase activity"/>
    <property type="evidence" value="ECO:0007669"/>
    <property type="project" value="InterPro"/>
</dbReference>
<evidence type="ECO:0000259" key="5">
    <source>
        <dbReference type="Pfam" id="PF11897"/>
    </source>
</evidence>
<dbReference type="GO" id="GO:0030170">
    <property type="term" value="F:pyridoxal phosphate binding"/>
    <property type="evidence" value="ECO:0007669"/>
    <property type="project" value="InterPro"/>
</dbReference>
<dbReference type="PANTHER" id="PTHR42655">
    <property type="entry name" value="GLYCOGEN PHOSPHORYLASE"/>
    <property type="match status" value="1"/>
</dbReference>
<evidence type="ECO:0000313" key="7">
    <source>
        <dbReference type="Proteomes" id="UP000235460"/>
    </source>
</evidence>
<comment type="catalytic activity">
    <reaction evidence="1">
        <text>[(1-&gt;4)-alpha-D-glucosyl](n) + phosphate = [(1-&gt;4)-alpha-D-glucosyl](n-1) + alpha-D-glucose 1-phosphate</text>
        <dbReference type="Rhea" id="RHEA:41732"/>
        <dbReference type="Rhea" id="RHEA-COMP:9584"/>
        <dbReference type="Rhea" id="RHEA-COMP:9586"/>
        <dbReference type="ChEBI" id="CHEBI:15444"/>
        <dbReference type="ChEBI" id="CHEBI:43474"/>
        <dbReference type="ChEBI" id="CHEBI:58601"/>
        <dbReference type="EC" id="2.4.1.1"/>
    </reaction>
</comment>
<evidence type="ECO:0000256" key="3">
    <source>
        <dbReference type="ARBA" id="ARBA00022533"/>
    </source>
</evidence>
<evidence type="ECO:0000313" key="6">
    <source>
        <dbReference type="EMBL" id="PMP67862.1"/>
    </source>
</evidence>
<protein>
    <recommendedName>
        <fullName evidence="5">DUF3417 domain-containing protein</fullName>
    </recommendedName>
</protein>
<reference evidence="6 7" key="1">
    <citation type="submission" date="2018-01" db="EMBL/GenBank/DDBJ databases">
        <title>Metagenomic assembled genomes from two thermal pools in the Uzon Caldera, Kamchatka, Russia.</title>
        <authorList>
            <person name="Wilkins L."/>
            <person name="Ettinger C."/>
        </authorList>
    </citation>
    <scope>NUCLEOTIDE SEQUENCE [LARGE SCALE GENOMIC DNA]</scope>
    <source>
        <strain evidence="6">ZAV-08</strain>
    </source>
</reference>
<dbReference type="SUPFAM" id="SSF53756">
    <property type="entry name" value="UDP-Glycosyltransferase/glycogen phosphorylase"/>
    <property type="match status" value="1"/>
</dbReference>
<evidence type="ECO:0000256" key="2">
    <source>
        <dbReference type="ARBA" id="ARBA00006047"/>
    </source>
</evidence>
<dbReference type="InterPro" id="IPR052182">
    <property type="entry name" value="Glycogen/Maltodextrin_Phosph"/>
</dbReference>
<keyword evidence="4" id="KW-0663">Pyridoxal phosphate</keyword>
<evidence type="ECO:0000256" key="1">
    <source>
        <dbReference type="ARBA" id="ARBA00001275"/>
    </source>
</evidence>
<name>A0A2N7PPH0_9BACT</name>
<comment type="similarity">
    <text evidence="2">Belongs to the glycogen phosphorylase family.</text>
</comment>
<dbReference type="InterPro" id="IPR024517">
    <property type="entry name" value="Glycogen_phosphorylase_DUF3417"/>
</dbReference>
<dbReference type="PANTHER" id="PTHR42655:SF1">
    <property type="entry name" value="GLYCOGEN PHOSPHORYLASE"/>
    <property type="match status" value="1"/>
</dbReference>
<dbReference type="AlphaFoldDB" id="A0A2N7PPH0"/>
<feature type="domain" description="DUF3417" evidence="5">
    <location>
        <begin position="12"/>
        <end position="120"/>
    </location>
</feature>
<dbReference type="InterPro" id="IPR000811">
    <property type="entry name" value="Glyco_trans_35"/>
</dbReference>
<sequence>MDFKKFFVYPRIPENLQKLLALSDNLWFTWNYDALSLFYKIDAETFRRLNYNAKKFLYYLPKPVIQKLSKDERFLMDLEDIWETFEEYKEYKHPLIDEANITNEDVIAYFSTEFGFHPVLPIYAGGLGVLAGDMIIGASDLGLPLVGIGLLYKHGYFLQKIDPVAKTQTEEPDIVDIFLNFLQEVKTEKGDPLIINLEILDKPVKVKVWKLEVGRNICYFLDTDIFENPPEMRDILRYIYPGELEKRIQQEIILGLGGYYALKAMGIKPKLYHLNEGHSAFVIFARLKDLIKEEGLSLDEAKMLIKETTIFTTHTPVISGNEHFPHELVKKYLFDLLEDVVDLETREKLFEEGFIGKDKTIFWLPALAIRNSSYVNAVSRIHQNTTKSMWNPLFEKLISEEVPIGYITNGVHWRWLSEPFYNLLKKYLGAHFIYMSPEDTGWEEILKIPDEEIWDAHKRNKYRLIAHLKKRLEEEYLKVRHLGKEPRAFRLPTAHHLIITCARRITGYKRNTLILYNKEKIAEILNNTDTILLFAGKAHPKDEEGKKMIKEILEFREQYNLYDKVIFLENYDIHLARYLVWGSDVWLNTPFKPFEASGTSGIKASMNGVLHLSVLDGWWPEGYTGNNGWAIHPKEGLPPYNFFEANQIYNLLENEIQPLFFERDEEGIPRNWIKMMKQAIYTACKYFSINRVLLEYTKKFYIPALENYKILTENNYAFLHELINKKNILLENWDNIKILNVYDNITGKKPFEGDKLELTVEVDLAGLSSELIEVQVVFISEIYCVVAPGVEEEIKRHLEISPIPFKEYKNNKAIFYGVYPLYSHGLKQYSVRIVPKNTFLRRAYPDLIKWKS</sequence>
<feature type="modified residue" description="N6-(pyridoxal phosphate)lysine" evidence="4">
    <location>
        <position position="603"/>
    </location>
</feature>
<keyword evidence="3" id="KW-0021">Allosteric enzyme</keyword>
<dbReference type="Gene3D" id="3.40.50.2000">
    <property type="entry name" value="Glycogen Phosphorylase B"/>
    <property type="match status" value="3"/>
</dbReference>
<accession>A0A2N7PPH0</accession>
<dbReference type="EMBL" id="PNIK01000037">
    <property type="protein sequence ID" value="PMP67862.1"/>
    <property type="molecule type" value="Genomic_DNA"/>
</dbReference>
<organism evidence="6 7">
    <name type="scientific">Thermodesulfobacterium geofontis</name>
    <dbReference type="NCBI Taxonomy" id="1295609"/>
    <lineage>
        <taxon>Bacteria</taxon>
        <taxon>Pseudomonadati</taxon>
        <taxon>Thermodesulfobacteriota</taxon>
        <taxon>Thermodesulfobacteria</taxon>
        <taxon>Thermodesulfobacteriales</taxon>
        <taxon>Thermodesulfobacteriaceae</taxon>
        <taxon>Thermodesulfobacterium</taxon>
    </lineage>
</organism>
<dbReference type="Pfam" id="PF00343">
    <property type="entry name" value="Phosphorylase"/>
    <property type="match status" value="1"/>
</dbReference>
<gene>
    <name evidence="6" type="ORF">C0190_02450</name>
</gene>
<comment type="caution">
    <text evidence="6">The sequence shown here is derived from an EMBL/GenBank/DDBJ whole genome shotgun (WGS) entry which is preliminary data.</text>
</comment>
<dbReference type="Proteomes" id="UP000235460">
    <property type="component" value="Unassembled WGS sequence"/>
</dbReference>
<dbReference type="PIRSF" id="PIRSF000460">
    <property type="entry name" value="Pprylas_GlgP"/>
    <property type="match status" value="1"/>
</dbReference>
<dbReference type="Pfam" id="PF11897">
    <property type="entry name" value="DUF3417"/>
    <property type="match status" value="1"/>
</dbReference>